<dbReference type="KEGG" id="daf:Desaf_1536"/>
<name>F3Z0P9_DESAF</name>
<feature type="domain" description="DUF2383" evidence="2">
    <location>
        <begin position="37"/>
        <end position="141"/>
    </location>
</feature>
<dbReference type="CDD" id="cd00657">
    <property type="entry name" value="Ferritin_like"/>
    <property type="match status" value="1"/>
</dbReference>
<dbReference type="Gene3D" id="1.20.1260.10">
    <property type="match status" value="1"/>
</dbReference>
<sequence>MPEPRRPKSYATGTAPAESAARAERPISTAQMDTSEIIDKLSDLAQLDVDAFHAYGQAIDSVEEMDLRSHLERYQSDHERHYVELSRIIREHGGNPPEFSRDFKGYLIAGFTSLRSAMGTKGALKAMKTNEEMTNRKYSQASGDMRFPVALRSILERFYGDEKTHLSWIEQTLNRIS</sequence>
<feature type="compositionally biased region" description="Low complexity" evidence="1">
    <location>
        <begin position="11"/>
        <end position="20"/>
    </location>
</feature>
<evidence type="ECO:0000259" key="2">
    <source>
        <dbReference type="Pfam" id="PF09537"/>
    </source>
</evidence>
<accession>F3Z0P9</accession>
<dbReference type="eggNOG" id="COG1633">
    <property type="taxonomic scope" value="Bacteria"/>
</dbReference>
<gene>
    <name evidence="3" type="ORF">Desaf_1536</name>
</gene>
<dbReference type="InterPro" id="IPR019052">
    <property type="entry name" value="DUF2383"/>
</dbReference>
<dbReference type="SUPFAM" id="SSF47240">
    <property type="entry name" value="Ferritin-like"/>
    <property type="match status" value="1"/>
</dbReference>
<proteinExistence type="predicted"/>
<protein>
    <recommendedName>
        <fullName evidence="2">DUF2383 domain-containing protein</fullName>
    </recommendedName>
</protein>
<dbReference type="RefSeq" id="WP_014259657.1">
    <property type="nucleotide sequence ID" value="NC_016629.1"/>
</dbReference>
<dbReference type="HOGENOM" id="CLU_128722_0_0_7"/>
<dbReference type="Proteomes" id="UP000007844">
    <property type="component" value="Chromosome"/>
</dbReference>
<evidence type="ECO:0000313" key="4">
    <source>
        <dbReference type="Proteomes" id="UP000007844"/>
    </source>
</evidence>
<dbReference type="AlphaFoldDB" id="F3Z0P9"/>
<dbReference type="STRING" id="690850.Desaf_1536"/>
<evidence type="ECO:0000256" key="1">
    <source>
        <dbReference type="SAM" id="MobiDB-lite"/>
    </source>
</evidence>
<evidence type="ECO:0000313" key="3">
    <source>
        <dbReference type="EMBL" id="EGJ49873.1"/>
    </source>
</evidence>
<keyword evidence="4" id="KW-1185">Reference proteome</keyword>
<reference evidence="3 4" key="1">
    <citation type="journal article" date="2011" name="J. Bacteriol.">
        <title>Genome sequence of the mercury-methylating and pleomorphic Desulfovibrio africanus Strain Walvis Bay.</title>
        <authorList>
            <person name="Brown S.D."/>
            <person name="Wall J.D."/>
            <person name="Kucken A.M."/>
            <person name="Gilmour C.C."/>
            <person name="Podar M."/>
            <person name="Brandt C.C."/>
            <person name="Teshima H."/>
            <person name="Detter J.C."/>
            <person name="Han C.S."/>
            <person name="Land M.L."/>
            <person name="Lucas S."/>
            <person name="Han J."/>
            <person name="Pennacchio L."/>
            <person name="Nolan M."/>
            <person name="Pitluck S."/>
            <person name="Woyke T."/>
            <person name="Goodwin L."/>
            <person name="Palumbo A.V."/>
            <person name="Elias D.A."/>
        </authorList>
    </citation>
    <scope>NUCLEOTIDE SEQUENCE [LARGE SCALE GENOMIC DNA]</scope>
    <source>
        <strain evidence="3 4">Walvis Bay</strain>
    </source>
</reference>
<organism evidence="3 4">
    <name type="scientific">Desulfocurvibacter africanus subsp. africanus str. Walvis Bay</name>
    <dbReference type="NCBI Taxonomy" id="690850"/>
    <lineage>
        <taxon>Bacteria</taxon>
        <taxon>Pseudomonadati</taxon>
        <taxon>Thermodesulfobacteriota</taxon>
        <taxon>Desulfovibrionia</taxon>
        <taxon>Desulfovibrionales</taxon>
        <taxon>Desulfovibrionaceae</taxon>
        <taxon>Desulfocurvibacter</taxon>
    </lineage>
</organism>
<dbReference type="InterPro" id="IPR009078">
    <property type="entry name" value="Ferritin-like_SF"/>
</dbReference>
<dbReference type="EMBL" id="CP003221">
    <property type="protein sequence ID" value="EGJ49873.1"/>
    <property type="molecule type" value="Genomic_DNA"/>
</dbReference>
<dbReference type="InterPro" id="IPR012347">
    <property type="entry name" value="Ferritin-like"/>
</dbReference>
<feature type="region of interest" description="Disordered" evidence="1">
    <location>
        <begin position="1"/>
        <end position="30"/>
    </location>
</feature>
<dbReference type="Pfam" id="PF09537">
    <property type="entry name" value="DUF2383"/>
    <property type="match status" value="1"/>
</dbReference>